<dbReference type="GO" id="GO:0003677">
    <property type="term" value="F:DNA binding"/>
    <property type="evidence" value="ECO:0007669"/>
    <property type="project" value="UniProtKB-KW"/>
</dbReference>
<dbReference type="InterPro" id="IPR011711">
    <property type="entry name" value="GntR_C"/>
</dbReference>
<dbReference type="PATRIC" id="fig|1179773.3.peg.4385"/>
<dbReference type="STRING" id="1179773.BN6_43800"/>
<proteinExistence type="predicted"/>
<protein>
    <recommendedName>
        <fullName evidence="4">GntR C-terminal domain-containing protein</fullName>
    </recommendedName>
</protein>
<dbReference type="KEGG" id="sesp:BN6_43800"/>
<evidence type="ECO:0000256" key="1">
    <source>
        <dbReference type="ARBA" id="ARBA00023015"/>
    </source>
</evidence>
<dbReference type="InterPro" id="IPR008920">
    <property type="entry name" value="TF_FadR/GntR_C"/>
</dbReference>
<organism evidence="5 6">
    <name type="scientific">Saccharothrix espanaensis (strain ATCC 51144 / DSM 44229 / JCM 9112 / NBRC 15066 / NRRL 15764)</name>
    <dbReference type="NCBI Taxonomy" id="1179773"/>
    <lineage>
        <taxon>Bacteria</taxon>
        <taxon>Bacillati</taxon>
        <taxon>Actinomycetota</taxon>
        <taxon>Actinomycetes</taxon>
        <taxon>Pseudonocardiales</taxon>
        <taxon>Pseudonocardiaceae</taxon>
        <taxon>Saccharothrix</taxon>
    </lineage>
</organism>
<keyword evidence="6" id="KW-1185">Reference proteome</keyword>
<evidence type="ECO:0000256" key="3">
    <source>
        <dbReference type="ARBA" id="ARBA00023163"/>
    </source>
</evidence>
<dbReference type="Gene3D" id="1.20.120.530">
    <property type="entry name" value="GntR ligand-binding domain-like"/>
    <property type="match status" value="1"/>
</dbReference>
<dbReference type="SUPFAM" id="SSF48008">
    <property type="entry name" value="GntR ligand-binding domain-like"/>
    <property type="match status" value="1"/>
</dbReference>
<dbReference type="RefSeq" id="WP_015101774.1">
    <property type="nucleotide sequence ID" value="NC_019673.1"/>
</dbReference>
<keyword evidence="2" id="KW-0238">DNA-binding</keyword>
<keyword evidence="3" id="KW-0804">Transcription</keyword>
<dbReference type="PANTHER" id="PTHR43537">
    <property type="entry name" value="TRANSCRIPTIONAL REGULATOR, GNTR FAMILY"/>
    <property type="match status" value="1"/>
</dbReference>
<dbReference type="PANTHER" id="PTHR43537:SF5">
    <property type="entry name" value="UXU OPERON TRANSCRIPTIONAL REGULATOR"/>
    <property type="match status" value="1"/>
</dbReference>
<name>K0K275_SACES</name>
<sequence length="248" mass="27371">MHHTPPIESALLAAMSAQAGPMGARAALVHLRDKGFEVSESTISRLLRELDDRALTASLGKKGRVLTEEGRRAAANLLLDSRRASNFADALNLRDVHDLVDHLAGRRGIEREAARAAALRARPEEVARLHEMVETSGSGRWQERLGFHRSIGEVSHNKQIQAITTTLFDERLDPLEHLLVLIGIKQEALVRWDEEHRAIVAAISARDPDRAEDLMVVHLDGMIRDTELFADGGNAHVIHAVLAEIEST</sequence>
<evidence type="ECO:0000256" key="2">
    <source>
        <dbReference type="ARBA" id="ARBA00023125"/>
    </source>
</evidence>
<dbReference type="InterPro" id="IPR013668">
    <property type="entry name" value="RNase_R_HTH_12"/>
</dbReference>
<dbReference type="EMBL" id="HE804045">
    <property type="protein sequence ID" value="CCH31662.1"/>
    <property type="molecule type" value="Genomic_DNA"/>
</dbReference>
<dbReference type="Proteomes" id="UP000006281">
    <property type="component" value="Chromosome"/>
</dbReference>
<dbReference type="HOGENOM" id="CLU_1119523_0_0_11"/>
<dbReference type="eggNOG" id="COG2186">
    <property type="taxonomic scope" value="Bacteria"/>
</dbReference>
<reference evidence="5 6" key="1">
    <citation type="journal article" date="2012" name="BMC Genomics">
        <title>Complete genome sequence of Saccharothrix espanaensis DSM 44229T and comparison to the other completely sequenced Pseudonocardiaceae.</title>
        <authorList>
            <person name="Strobel T."/>
            <person name="Al-Dilaimi A."/>
            <person name="Blom J."/>
            <person name="Gessner A."/>
            <person name="Kalinowski J."/>
            <person name="Luzhetska M."/>
            <person name="Puhler A."/>
            <person name="Szczepanowski R."/>
            <person name="Bechthold A."/>
            <person name="Ruckert C."/>
        </authorList>
    </citation>
    <scope>NUCLEOTIDE SEQUENCE [LARGE SCALE GENOMIC DNA]</scope>
    <source>
        <strain evidence="6">ATCC 51144 / DSM 44229 / JCM 9112 / NBRC 15066 / NRRL 15764</strain>
    </source>
</reference>
<keyword evidence="1" id="KW-0805">Transcription regulation</keyword>
<dbReference type="Pfam" id="PF07729">
    <property type="entry name" value="FCD"/>
    <property type="match status" value="1"/>
</dbReference>
<accession>K0K275</accession>
<dbReference type="AlphaFoldDB" id="K0K275"/>
<dbReference type="BioCyc" id="SESP1179773:BN6_RS21200-MONOMER"/>
<feature type="domain" description="GntR C-terminal" evidence="4">
    <location>
        <begin position="101"/>
        <end position="221"/>
    </location>
</feature>
<dbReference type="OrthoDB" id="3677297at2"/>
<evidence type="ECO:0000259" key="4">
    <source>
        <dbReference type="SMART" id="SM00895"/>
    </source>
</evidence>
<dbReference type="SMART" id="SM00895">
    <property type="entry name" value="FCD"/>
    <property type="match status" value="1"/>
</dbReference>
<evidence type="ECO:0000313" key="5">
    <source>
        <dbReference type="EMBL" id="CCH31662.1"/>
    </source>
</evidence>
<evidence type="ECO:0000313" key="6">
    <source>
        <dbReference type="Proteomes" id="UP000006281"/>
    </source>
</evidence>
<gene>
    <name evidence="5" type="ordered locus">BN6_43800</name>
</gene>
<dbReference type="Pfam" id="PF08461">
    <property type="entry name" value="WHD_RNase_R"/>
    <property type="match status" value="1"/>
</dbReference>